<dbReference type="Proteomes" id="UP000509545">
    <property type="component" value="Chromosome"/>
</dbReference>
<proteinExistence type="predicted"/>
<evidence type="ECO:0000313" key="1">
    <source>
        <dbReference type="EMBL" id="QKS84826.1"/>
    </source>
</evidence>
<dbReference type="EMBL" id="CP048810">
    <property type="protein sequence ID" value="QKS84826.1"/>
    <property type="molecule type" value="Genomic_DNA"/>
</dbReference>
<dbReference type="RefSeq" id="WP_176689173.1">
    <property type="nucleotide sequence ID" value="NZ_CP048810.1"/>
</dbReference>
<organism evidence="1 2">
    <name type="scientific">Pseudomonas bijieensis</name>
    <dbReference type="NCBI Taxonomy" id="2681983"/>
    <lineage>
        <taxon>Bacteria</taxon>
        <taxon>Pseudomonadati</taxon>
        <taxon>Pseudomonadota</taxon>
        <taxon>Gammaproteobacteria</taxon>
        <taxon>Pseudomonadales</taxon>
        <taxon>Pseudomonadaceae</taxon>
        <taxon>Pseudomonas</taxon>
    </lineage>
</organism>
<reference evidence="1 2" key="1">
    <citation type="submission" date="2020-02" db="EMBL/GenBank/DDBJ databases">
        <authorList>
            <person name="Liang J."/>
        </authorList>
    </citation>
    <scope>NUCLEOTIDE SEQUENCE [LARGE SCALE GENOMIC DNA]</scope>
    <source>
        <strain evidence="1 2">L22-9</strain>
    </source>
</reference>
<protein>
    <submittedName>
        <fullName evidence="1">Uncharacterized protein</fullName>
    </submittedName>
</protein>
<keyword evidence="2" id="KW-1185">Reference proteome</keyword>
<gene>
    <name evidence="1" type="ORF">GN234_24020</name>
</gene>
<name>A0A6N1CKG6_9PSED</name>
<dbReference type="AlphaFoldDB" id="A0A6N1CKG6"/>
<dbReference type="KEGG" id="pbz:GN234_24020"/>
<accession>A0A6N1CKG6</accession>
<evidence type="ECO:0000313" key="2">
    <source>
        <dbReference type="Proteomes" id="UP000509545"/>
    </source>
</evidence>
<sequence>MSRAISHSSDPLIAIFEIFRNIIEDGTALNMMALAVSSFINGELGRGDSFVPLPIKNFGATTQKTDECRVKEKLAGEWADLLTS</sequence>